<evidence type="ECO:0000259" key="3">
    <source>
        <dbReference type="Pfam" id="PF05183"/>
    </source>
</evidence>
<feature type="compositionally biased region" description="Basic and acidic residues" evidence="2">
    <location>
        <begin position="787"/>
        <end position="797"/>
    </location>
</feature>
<dbReference type="VEuPathDB" id="CryptoDB:Cvel_4547"/>
<sequence length="1266" mass="140665">MVEEEDAAVQLHTLEFDPAKGCVSRKTTAVSAPLLTPSVLEEEIRKRFKREDYLGLTFPLEFGELSHHDLKDDQLRDLLRISTHGGLPEEREDESGNRVRILWYLCPGNDSRFKNQKSGVLGVREEDVAPAKVPIRRCINRVVSEIAPFHTETNKGKRMARISLVTSRGFRCDFFDKDRNSTRRFLRVLIVGDVWWKDRFNMTDGEAVVAPWLHAAVVREFKERKRRWFAGQNKGPGTTEEGEDNVDGDGNGNEKSEPCTTQFRLFGPDYLFPLSKGVWICWLAEWLPTVHWPSGEVAKPDVILLGETIKVPSLKILPHFDACKNSVIPPRQPIRFTLNGTPPANGIDAPSLPPPVFNVLYQYEGPLSVVALSHEKRPRGRGSLAPQVMNSAWGFPKETFVEIAKKAAEKASSLEDVRFSLGMKALRKNMGNNSPWEDGEDEDEDDELDDLREIEDARGCTDRGRLMMQAAAGGASSSAGPSASPATTNSVLQAVPSNDDIVGLAFLGGFFENNSYDPWLLEKNSEAREKKMRFDTKRLPVPEGGRCMSLRLLADLTGKLMPGQAFAAVECDGDPQGRGDGLWVPEGNKTVFRYPICGPLEIAYNVEFVGRGSPVFHLMIALGLKNVCILSVQGPPEGSSIPVHVRMGNADFDGDKVCVLDHPLFETPDLEFVQQLAEREEQEDRRETQPAPAPAAAAAAAASAGSVTTIRPQAPLSPIGEDGDMSDTDGPLEEIHPPPTRKPIFLPPESSSSASRMPLKRTEEARETEQERPCKRPSFEGGSAPEEGERRGLRQTEARGAGSPAYPRPPPSTFTPDRIRPPAPSLQGTPEGLLRTLPCSSSAVLTGGGMQVIPSFLNQNADGALLRGPFSPSSAVIPGGGQRASSVRPAVPPERQSSGTGRLSHPPLEGGEGVGRVSVGSVSCMEGVVKRFVTDTAEIVWMQREKKVLSIGEVSNELEKIISFGPERILRNKVLYDCLKGLLRLVPRATDWMKHEEKGPPCRTELEKFSRMIDQKLAEKIVSDDEDADDSNVTPTMMLTVPFWKWAHQEKEWGETSNDGLSGATKRRPVVNDCVLEMIRQVFLERLQKCKEEKDELMKSAQIDELIDNYVAKLLIEWNQTCIKGEIGDLWDKWKKRFGTAGTLVRKDNQQRQRESRGCVFDHHGLQRRLSSSSPAELDFDNVVIDIDREIHQKAERLGIRPRDLMALLYYFWDGLKKEGRNSFPWKVGLHHLLELRSEIQRQLPGQYGLVLSFGSVGAMTFRGRN</sequence>
<evidence type="ECO:0000256" key="1">
    <source>
        <dbReference type="RuleBase" id="RU363098"/>
    </source>
</evidence>
<feature type="region of interest" description="Disordered" evidence="2">
    <location>
        <begin position="873"/>
        <end position="913"/>
    </location>
</feature>
<organism evidence="4">
    <name type="scientific">Chromera velia CCMP2878</name>
    <dbReference type="NCBI Taxonomy" id="1169474"/>
    <lineage>
        <taxon>Eukaryota</taxon>
        <taxon>Sar</taxon>
        <taxon>Alveolata</taxon>
        <taxon>Colpodellida</taxon>
        <taxon>Chromeraceae</taxon>
        <taxon>Chromera</taxon>
    </lineage>
</organism>
<keyword evidence="1" id="KW-0694">RNA-binding</keyword>
<feature type="compositionally biased region" description="Acidic residues" evidence="2">
    <location>
        <begin position="721"/>
        <end position="732"/>
    </location>
</feature>
<dbReference type="Pfam" id="PF05183">
    <property type="entry name" value="RdRP"/>
    <property type="match status" value="1"/>
</dbReference>
<keyword evidence="1" id="KW-0808">Transferase</keyword>
<dbReference type="EMBL" id="CDMZ01001103">
    <property type="protein sequence ID" value="CEM27222.1"/>
    <property type="molecule type" value="Genomic_DNA"/>
</dbReference>
<protein>
    <recommendedName>
        <fullName evidence="1">RNA-dependent RNA polymerase</fullName>
        <ecNumber evidence="1">2.7.7.48</ecNumber>
    </recommendedName>
</protein>
<gene>
    <name evidence="4" type="ORF">Cvel_4547</name>
</gene>
<keyword evidence="1" id="KW-0548">Nucleotidyltransferase</keyword>
<keyword evidence="1" id="KW-0696">RNA-directed RNA polymerase</keyword>
<evidence type="ECO:0000256" key="2">
    <source>
        <dbReference type="SAM" id="MobiDB-lite"/>
    </source>
</evidence>
<feature type="region of interest" description="Disordered" evidence="2">
    <location>
        <begin position="677"/>
        <end position="834"/>
    </location>
</feature>
<dbReference type="EC" id="2.7.7.48" evidence="1"/>
<dbReference type="GO" id="GO:0003968">
    <property type="term" value="F:RNA-directed RNA polymerase activity"/>
    <property type="evidence" value="ECO:0007669"/>
    <property type="project" value="UniProtKB-KW"/>
</dbReference>
<accession>A0A0G4GDH0</accession>
<evidence type="ECO:0000313" key="4">
    <source>
        <dbReference type="EMBL" id="CEM27222.1"/>
    </source>
</evidence>
<feature type="compositionally biased region" description="Basic and acidic residues" evidence="2">
    <location>
        <begin position="677"/>
        <end position="688"/>
    </location>
</feature>
<feature type="region of interest" description="Disordered" evidence="2">
    <location>
        <begin position="229"/>
        <end position="256"/>
    </location>
</feature>
<dbReference type="InterPro" id="IPR057596">
    <property type="entry name" value="RDRP_core"/>
</dbReference>
<dbReference type="GO" id="GO:0003723">
    <property type="term" value="F:RNA binding"/>
    <property type="evidence" value="ECO:0007669"/>
    <property type="project" value="UniProtKB-KW"/>
</dbReference>
<dbReference type="AlphaFoldDB" id="A0A0G4GDH0"/>
<feature type="compositionally biased region" description="Low complexity" evidence="2">
    <location>
        <begin position="694"/>
        <end position="704"/>
    </location>
</feature>
<reference evidence="4" key="1">
    <citation type="submission" date="2014-11" db="EMBL/GenBank/DDBJ databases">
        <authorList>
            <person name="Otto D Thomas"/>
            <person name="Naeem Raeece"/>
        </authorList>
    </citation>
    <scope>NUCLEOTIDE SEQUENCE</scope>
</reference>
<comment type="catalytic activity">
    <reaction evidence="1">
        <text>RNA(n) + a ribonucleoside 5'-triphosphate = RNA(n+1) + diphosphate</text>
        <dbReference type="Rhea" id="RHEA:21248"/>
        <dbReference type="Rhea" id="RHEA-COMP:14527"/>
        <dbReference type="Rhea" id="RHEA-COMP:17342"/>
        <dbReference type="ChEBI" id="CHEBI:33019"/>
        <dbReference type="ChEBI" id="CHEBI:61557"/>
        <dbReference type="ChEBI" id="CHEBI:140395"/>
        <dbReference type="EC" id="2.7.7.48"/>
    </reaction>
</comment>
<feature type="compositionally biased region" description="Basic and acidic residues" evidence="2">
    <location>
        <begin position="760"/>
        <end position="778"/>
    </location>
</feature>
<comment type="similarity">
    <text evidence="1">Belongs to the RdRP family.</text>
</comment>
<feature type="domain" description="RDRP core" evidence="3">
    <location>
        <begin position="508"/>
        <end position="671"/>
    </location>
</feature>
<feature type="region of interest" description="Disordered" evidence="2">
    <location>
        <begin position="428"/>
        <end position="448"/>
    </location>
</feature>
<name>A0A0G4GDH0_9ALVE</name>
<feature type="compositionally biased region" description="Acidic residues" evidence="2">
    <location>
        <begin position="437"/>
        <end position="448"/>
    </location>
</feature>
<proteinExistence type="inferred from homology"/>